<organism evidence="2 3">
    <name type="scientific">Harenicola maris</name>
    <dbReference type="NCBI Taxonomy" id="2841044"/>
    <lineage>
        <taxon>Bacteria</taxon>
        <taxon>Pseudomonadati</taxon>
        <taxon>Pseudomonadota</taxon>
        <taxon>Alphaproteobacteria</taxon>
        <taxon>Rhodobacterales</taxon>
        <taxon>Paracoccaceae</taxon>
        <taxon>Harenicola</taxon>
    </lineage>
</organism>
<evidence type="ECO:0000256" key="1">
    <source>
        <dbReference type="SAM" id="MobiDB-lite"/>
    </source>
</evidence>
<dbReference type="Proteomes" id="UP001315686">
    <property type="component" value="Unassembled WGS sequence"/>
</dbReference>
<feature type="region of interest" description="Disordered" evidence="1">
    <location>
        <begin position="12"/>
        <end position="38"/>
    </location>
</feature>
<evidence type="ECO:0000313" key="2">
    <source>
        <dbReference type="EMBL" id="MBT0957724.1"/>
    </source>
</evidence>
<comment type="caution">
    <text evidence="2">The sequence shown here is derived from an EMBL/GenBank/DDBJ whole genome shotgun (WGS) entry which is preliminary data.</text>
</comment>
<sequence>MLTILADALMTATRGNGGKPQHDAWASKKGPRWRGHPAADPYKFNPYRDLW</sequence>
<name>A0AAP2CNK2_9RHOB</name>
<reference evidence="2 3" key="1">
    <citation type="journal article" date="2021" name="Arch. Microbiol.">
        <title>Harenicola maris gen. nov., sp. nov. isolated from the Sea of Japan shallow sediments.</title>
        <authorList>
            <person name="Romanenko L.A."/>
            <person name="Kurilenko V.V."/>
            <person name="Chernysheva N.Y."/>
            <person name="Tekutyeva L.A."/>
            <person name="Velansky P.V."/>
            <person name="Svetashev V.I."/>
            <person name="Isaeva M.P."/>
        </authorList>
    </citation>
    <scope>NUCLEOTIDE SEQUENCE [LARGE SCALE GENOMIC DNA]</scope>
    <source>
        <strain evidence="2 3">KMM 3653</strain>
    </source>
</reference>
<dbReference type="RefSeq" id="WP_327793948.1">
    <property type="nucleotide sequence ID" value="NZ_JADQAZ010000002.1"/>
</dbReference>
<keyword evidence="3" id="KW-1185">Reference proteome</keyword>
<evidence type="ECO:0000313" key="3">
    <source>
        <dbReference type="Proteomes" id="UP001315686"/>
    </source>
</evidence>
<accession>A0AAP2CNK2</accession>
<dbReference type="AlphaFoldDB" id="A0AAP2CNK2"/>
<dbReference type="EMBL" id="JADQAZ010000002">
    <property type="protein sequence ID" value="MBT0957724.1"/>
    <property type="molecule type" value="Genomic_DNA"/>
</dbReference>
<proteinExistence type="predicted"/>
<protein>
    <submittedName>
        <fullName evidence="2">Uncharacterized protein</fullName>
    </submittedName>
</protein>
<gene>
    <name evidence="2" type="ORF">IV417_10010</name>
</gene>